<reference evidence="2 3" key="1">
    <citation type="submission" date="2019-05" db="EMBL/GenBank/DDBJ databases">
        <title>Pseudomonas sp. SC006 isolated from lettuce that can produce HBGAs.</title>
        <authorList>
            <person name="Wang D."/>
            <person name="Liao N."/>
            <person name="Liu D."/>
            <person name="Zhang Z."/>
            <person name="Zou S."/>
        </authorList>
    </citation>
    <scope>NUCLEOTIDE SEQUENCE [LARGE SCALE GENOMIC DNA]</scope>
    <source>
        <strain evidence="2 3">SC006</strain>
    </source>
</reference>
<evidence type="ECO:0000313" key="2">
    <source>
        <dbReference type="EMBL" id="TLP59011.1"/>
    </source>
</evidence>
<feature type="domain" description="Schlafen group 3-like DNA/RNA helicase" evidence="1">
    <location>
        <begin position="210"/>
        <end position="386"/>
    </location>
</feature>
<accession>A0A5R8Z096</accession>
<organism evidence="2 3">
    <name type="scientific">Pseudomonas mosselii</name>
    <dbReference type="NCBI Taxonomy" id="78327"/>
    <lineage>
        <taxon>Bacteria</taxon>
        <taxon>Pseudomonadati</taxon>
        <taxon>Pseudomonadota</taxon>
        <taxon>Gammaproteobacteria</taxon>
        <taxon>Pseudomonadales</taxon>
        <taxon>Pseudomonadaceae</taxon>
        <taxon>Pseudomonas</taxon>
    </lineage>
</organism>
<proteinExistence type="predicted"/>
<dbReference type="Gene3D" id="3.40.50.300">
    <property type="entry name" value="P-loop containing nucleotide triphosphate hydrolases"/>
    <property type="match status" value="1"/>
</dbReference>
<dbReference type="AlphaFoldDB" id="A0A5R8Z096"/>
<dbReference type="InterPro" id="IPR027417">
    <property type="entry name" value="P-loop_NTPase"/>
</dbReference>
<dbReference type="Proteomes" id="UP000309819">
    <property type="component" value="Unassembled WGS sequence"/>
</dbReference>
<evidence type="ECO:0000259" key="1">
    <source>
        <dbReference type="Pfam" id="PF09848"/>
    </source>
</evidence>
<sequence length="489" mass="56768">MRFVNLISLIQASESLGEEVFQKFLQFHGIKLRKGELEDLSGLVEELDYSPGEMKVFDGFYLGYRIPQIGKEFDLLRFSDDAIVNIELKSTCTKEKAREQLRRNRYYLAFTKKKVRAFTYISGSKKLYELDEDSNLVEAKASALKALLKRKVPVWNERVDALFDPSNYLVSPFNATDRFLNNEYFLTHQQEEYKNKIMESIEVSKSYRFISVTGSAGTGKTLLVYDIAKGLQVSGYKLAVIHCGIINDGQSKLKDHGWDISEIKEYKKFKIERYDVVVVDEAQRIRKAQLDILVKWVEDSGRICIFSYDKAQTLSREEEAMDVASDINKVVQDSYSLSEKIRTNKEISDFIKALFNNKRNHPLSRRDNIEISYFDNVDDAKSYLSSLDGNDWEVIRFTPSLYNVEHHEKYFSQVGNTSHQVIGQEFDGVAIPIDHYFSYRDNGELYYKGRAHYHVSKMLFQNITRARKRLKLVIIKNNEILTRCASILQ</sequence>
<protein>
    <submittedName>
        <fullName evidence="2">DUF2075 domain-containing protein</fullName>
    </submittedName>
</protein>
<dbReference type="EMBL" id="VAUO01000006">
    <property type="protein sequence ID" value="TLP59011.1"/>
    <property type="molecule type" value="Genomic_DNA"/>
</dbReference>
<dbReference type="Pfam" id="PF09848">
    <property type="entry name" value="SLFN-g3_helicase"/>
    <property type="match status" value="1"/>
</dbReference>
<evidence type="ECO:0000313" key="3">
    <source>
        <dbReference type="Proteomes" id="UP000309819"/>
    </source>
</evidence>
<name>A0A5R8Z096_9PSED</name>
<dbReference type="InterPro" id="IPR018647">
    <property type="entry name" value="SLFN_3-like_DNA/RNA_helicase"/>
</dbReference>
<comment type="caution">
    <text evidence="2">The sequence shown here is derived from an EMBL/GenBank/DDBJ whole genome shotgun (WGS) entry which is preliminary data.</text>
</comment>
<dbReference type="SUPFAM" id="SSF52540">
    <property type="entry name" value="P-loop containing nucleoside triphosphate hydrolases"/>
    <property type="match status" value="1"/>
</dbReference>
<gene>
    <name evidence="2" type="ORF">FEM01_13965</name>
</gene>
<keyword evidence="3" id="KW-1185">Reference proteome</keyword>
<dbReference type="RefSeq" id="WP_138220082.1">
    <property type="nucleotide sequence ID" value="NZ_VAUO01000006.1"/>
</dbReference>
<dbReference type="CDD" id="cd00009">
    <property type="entry name" value="AAA"/>
    <property type="match status" value="1"/>
</dbReference>
<dbReference type="OrthoDB" id="1411900at2"/>